<dbReference type="KEGG" id="ptm:GSPATT00037404001"/>
<dbReference type="EMBL" id="CT868061">
    <property type="protein sequence ID" value="CAK68619.1"/>
    <property type="molecule type" value="Genomic_DNA"/>
</dbReference>
<dbReference type="InParanoid" id="A0CCV2"/>
<dbReference type="Pfam" id="PF07719">
    <property type="entry name" value="TPR_2"/>
    <property type="match status" value="1"/>
</dbReference>
<reference evidence="5 6" key="1">
    <citation type="journal article" date="2006" name="Nature">
        <title>Global trends of whole-genome duplications revealed by the ciliate Paramecium tetraurelia.</title>
        <authorList>
            <consortium name="Genoscope"/>
            <person name="Aury J.-M."/>
            <person name="Jaillon O."/>
            <person name="Duret L."/>
            <person name="Noel B."/>
            <person name="Jubin C."/>
            <person name="Porcel B.M."/>
            <person name="Segurens B."/>
            <person name="Daubin V."/>
            <person name="Anthouard V."/>
            <person name="Aiach N."/>
            <person name="Arnaiz O."/>
            <person name="Billaut A."/>
            <person name="Beisson J."/>
            <person name="Blanc I."/>
            <person name="Bouhouche K."/>
            <person name="Camara F."/>
            <person name="Duharcourt S."/>
            <person name="Guigo R."/>
            <person name="Gogendeau D."/>
            <person name="Katinka M."/>
            <person name="Keller A.-M."/>
            <person name="Kissmehl R."/>
            <person name="Klotz C."/>
            <person name="Koll F."/>
            <person name="Le Moue A."/>
            <person name="Lepere C."/>
            <person name="Malinsky S."/>
            <person name="Nowacki M."/>
            <person name="Nowak J.K."/>
            <person name="Plattner H."/>
            <person name="Poulain J."/>
            <person name="Ruiz F."/>
            <person name="Serrano V."/>
            <person name="Zagulski M."/>
            <person name="Dessen P."/>
            <person name="Betermier M."/>
            <person name="Weissenbach J."/>
            <person name="Scarpelli C."/>
            <person name="Schachter V."/>
            <person name="Sperling L."/>
            <person name="Meyer E."/>
            <person name="Cohen J."/>
            <person name="Wincker P."/>
        </authorList>
    </citation>
    <scope>NUCLEOTIDE SEQUENCE [LARGE SCALE GENOMIC DNA]</scope>
    <source>
        <strain evidence="5 6">Stock d4-2</strain>
    </source>
</reference>
<organism evidence="5 6">
    <name type="scientific">Paramecium tetraurelia</name>
    <dbReference type="NCBI Taxonomy" id="5888"/>
    <lineage>
        <taxon>Eukaryota</taxon>
        <taxon>Sar</taxon>
        <taxon>Alveolata</taxon>
        <taxon>Ciliophora</taxon>
        <taxon>Intramacronucleata</taxon>
        <taxon>Oligohymenophorea</taxon>
        <taxon>Peniculida</taxon>
        <taxon>Parameciidae</taxon>
        <taxon>Paramecium</taxon>
    </lineage>
</organism>
<evidence type="ECO:0000256" key="2">
    <source>
        <dbReference type="ARBA" id="ARBA00022803"/>
    </source>
</evidence>
<accession>A0CCV2</accession>
<feature type="repeat" description="TPR" evidence="3">
    <location>
        <begin position="49"/>
        <end position="82"/>
    </location>
</feature>
<dbReference type="SMART" id="SM00028">
    <property type="entry name" value="TPR"/>
    <property type="match status" value="1"/>
</dbReference>
<dbReference type="InterPro" id="IPR011990">
    <property type="entry name" value="TPR-like_helical_dom_sf"/>
</dbReference>
<sequence length="96" mass="11187">MSDYYSQKGINCHSKLFKSNYFNRLEPLILLFKLTLIILIIITKKASIIFIYYLIAFALEDLNRIDEAIIYFEKAIKKAPENSEFFSNKASALILN</sequence>
<dbReference type="Proteomes" id="UP000000600">
    <property type="component" value="Unassembled WGS sequence"/>
</dbReference>
<feature type="transmembrane region" description="Helical" evidence="4">
    <location>
        <begin position="28"/>
        <end position="55"/>
    </location>
</feature>
<dbReference type="PROSITE" id="PS50005">
    <property type="entry name" value="TPR"/>
    <property type="match status" value="1"/>
</dbReference>
<dbReference type="InterPro" id="IPR019734">
    <property type="entry name" value="TPR_rpt"/>
</dbReference>
<keyword evidence="6" id="KW-1185">Reference proteome</keyword>
<dbReference type="RefSeq" id="XP_001436016.1">
    <property type="nucleotide sequence ID" value="XM_001435979.1"/>
</dbReference>
<dbReference type="SUPFAM" id="SSF48452">
    <property type="entry name" value="TPR-like"/>
    <property type="match status" value="1"/>
</dbReference>
<evidence type="ECO:0000313" key="5">
    <source>
        <dbReference type="EMBL" id="CAK68619.1"/>
    </source>
</evidence>
<dbReference type="HOGENOM" id="CLU_2364168_0_0_1"/>
<dbReference type="GeneID" id="5021801"/>
<evidence type="ECO:0000313" key="6">
    <source>
        <dbReference type="Proteomes" id="UP000000600"/>
    </source>
</evidence>
<keyword evidence="4" id="KW-0472">Membrane</keyword>
<dbReference type="OrthoDB" id="2335338at2759"/>
<evidence type="ECO:0000256" key="1">
    <source>
        <dbReference type="ARBA" id="ARBA00022737"/>
    </source>
</evidence>
<evidence type="ECO:0000256" key="4">
    <source>
        <dbReference type="SAM" id="Phobius"/>
    </source>
</evidence>
<protein>
    <submittedName>
        <fullName evidence="5">Uncharacterized protein</fullName>
    </submittedName>
</protein>
<dbReference type="InterPro" id="IPR013105">
    <property type="entry name" value="TPR_2"/>
</dbReference>
<keyword evidence="4" id="KW-1133">Transmembrane helix</keyword>
<keyword evidence="1" id="KW-0677">Repeat</keyword>
<dbReference type="Gene3D" id="1.25.40.10">
    <property type="entry name" value="Tetratricopeptide repeat domain"/>
    <property type="match status" value="1"/>
</dbReference>
<keyword evidence="2 3" id="KW-0802">TPR repeat</keyword>
<dbReference type="AlphaFoldDB" id="A0CCV2"/>
<proteinExistence type="predicted"/>
<evidence type="ECO:0000256" key="3">
    <source>
        <dbReference type="PROSITE-ProRule" id="PRU00339"/>
    </source>
</evidence>
<gene>
    <name evidence="5" type="ORF">GSPATT00037404001</name>
</gene>
<keyword evidence="4" id="KW-0812">Transmembrane</keyword>
<name>A0CCV2_PARTE</name>